<dbReference type="PRINTS" id="PR00504">
    <property type="entry name" value="CHROMODOMAIN"/>
</dbReference>
<feature type="compositionally biased region" description="Basic residues" evidence="3">
    <location>
        <begin position="128"/>
        <end position="143"/>
    </location>
</feature>
<evidence type="ECO:0000256" key="1">
    <source>
        <dbReference type="ARBA" id="ARBA00004123"/>
    </source>
</evidence>
<dbReference type="OrthoDB" id="5376140at2759"/>
<evidence type="ECO:0000256" key="3">
    <source>
        <dbReference type="SAM" id="MobiDB-lite"/>
    </source>
</evidence>
<evidence type="ECO:0000259" key="4">
    <source>
        <dbReference type="PROSITE" id="PS50013"/>
    </source>
</evidence>
<dbReference type="AlphaFoldDB" id="A0A6P8ZWV2"/>
<feature type="domain" description="Chromo" evidence="4">
    <location>
        <begin position="170"/>
        <end position="229"/>
    </location>
</feature>
<dbReference type="InterPro" id="IPR023779">
    <property type="entry name" value="Chromodomain_CS"/>
</dbReference>
<dbReference type="InterPro" id="IPR000953">
    <property type="entry name" value="Chromo/chromo_shadow_dom"/>
</dbReference>
<evidence type="ECO:0000256" key="2">
    <source>
        <dbReference type="ARBA" id="ARBA00023242"/>
    </source>
</evidence>
<dbReference type="Proteomes" id="UP000515158">
    <property type="component" value="Unplaced"/>
</dbReference>
<dbReference type="Gene3D" id="2.40.50.40">
    <property type="match status" value="2"/>
</dbReference>
<feature type="compositionally biased region" description="Acidic residues" evidence="3">
    <location>
        <begin position="59"/>
        <end position="72"/>
    </location>
</feature>
<proteinExistence type="predicted"/>
<reference evidence="6" key="1">
    <citation type="submission" date="2025-08" db="UniProtKB">
        <authorList>
            <consortium name="RefSeq"/>
        </authorList>
    </citation>
    <scope>IDENTIFICATION</scope>
    <source>
        <tissue evidence="6">Total insect</tissue>
    </source>
</reference>
<feature type="region of interest" description="Disordered" evidence="3">
    <location>
        <begin position="1"/>
        <end position="168"/>
    </location>
</feature>
<dbReference type="GeneID" id="117650346"/>
<name>A0A6P8ZWV2_THRPL</name>
<dbReference type="SMART" id="SM00298">
    <property type="entry name" value="CHROMO"/>
    <property type="match status" value="2"/>
</dbReference>
<keyword evidence="2" id="KW-0539">Nucleus</keyword>
<organism evidence="6">
    <name type="scientific">Thrips palmi</name>
    <name type="common">Melon thrips</name>
    <dbReference type="NCBI Taxonomy" id="161013"/>
    <lineage>
        <taxon>Eukaryota</taxon>
        <taxon>Metazoa</taxon>
        <taxon>Ecdysozoa</taxon>
        <taxon>Arthropoda</taxon>
        <taxon>Hexapoda</taxon>
        <taxon>Insecta</taxon>
        <taxon>Pterygota</taxon>
        <taxon>Neoptera</taxon>
        <taxon>Paraneoptera</taxon>
        <taxon>Thysanoptera</taxon>
        <taxon>Terebrantia</taxon>
        <taxon>Thripoidea</taxon>
        <taxon>Thripidae</taxon>
        <taxon>Thrips</taxon>
    </lineage>
</organism>
<dbReference type="KEGG" id="tpal:117650346"/>
<feature type="region of interest" description="Disordered" evidence="3">
    <location>
        <begin position="245"/>
        <end position="265"/>
    </location>
</feature>
<dbReference type="InterPro" id="IPR051219">
    <property type="entry name" value="Heterochromatin_chromo-domain"/>
</dbReference>
<accession>A0A6P8ZWV2</accession>
<comment type="subcellular location">
    <subcellularLocation>
        <location evidence="1">Nucleus</location>
    </subcellularLocation>
</comment>
<dbReference type="SUPFAM" id="SSF54160">
    <property type="entry name" value="Chromo domain-like"/>
    <property type="match status" value="2"/>
</dbReference>
<feature type="compositionally biased region" description="Basic residues" evidence="3">
    <location>
        <begin position="82"/>
        <end position="92"/>
    </location>
</feature>
<dbReference type="Pfam" id="PF00385">
    <property type="entry name" value="Chromo"/>
    <property type="match status" value="2"/>
</dbReference>
<dbReference type="InterPro" id="IPR017984">
    <property type="entry name" value="Chromo_dom_subgr"/>
</dbReference>
<dbReference type="GO" id="GO:0005634">
    <property type="term" value="C:nucleus"/>
    <property type="evidence" value="ECO:0007669"/>
    <property type="project" value="UniProtKB-SubCell"/>
</dbReference>
<sequence>MRKVSKARSAPTEATEVEQEEAETPTGATPTKRTASKAEKKEIEPANANGSSSASAAADADDSDSDGPESFEVESILDSRVRHGKQQFKIRWKGYGPADDTWEDEENVDSPDLIAAFLKGPSKSVKSPPKKKKTASPKGKKRVNSAEPKTKPLKKAKSSDPTNDDSDAEYEVSKIMDYVELKDGTRQFLVRWKGFSAKQNTWEPEANLNCQDLIEKFLALEQEKEDISRETRVVRKQVYKYNPELTKRSSHRTSTKKSEGGSSCDDSVDAISFSHRQHGSSSSYNYKYTSPWRSKGSYSFTTSSMADNNPWYSKISSQCSLM</sequence>
<feature type="domain" description="Chromo" evidence="4">
    <location>
        <begin position="71"/>
        <end position="119"/>
    </location>
</feature>
<evidence type="ECO:0000313" key="6">
    <source>
        <dbReference type="RefSeq" id="XP_034249600.1"/>
    </source>
</evidence>
<dbReference type="CDD" id="cd00024">
    <property type="entry name" value="CD_CSD"/>
    <property type="match status" value="2"/>
</dbReference>
<dbReference type="InterPro" id="IPR016197">
    <property type="entry name" value="Chromo-like_dom_sf"/>
</dbReference>
<feature type="compositionally biased region" description="Acidic residues" evidence="3">
    <location>
        <begin position="100"/>
        <end position="109"/>
    </location>
</feature>
<dbReference type="PROSITE" id="PS50013">
    <property type="entry name" value="CHROMO_2"/>
    <property type="match status" value="2"/>
</dbReference>
<keyword evidence="5" id="KW-1185">Reference proteome</keyword>
<dbReference type="InParanoid" id="A0A6P8ZWV2"/>
<dbReference type="PANTHER" id="PTHR22812">
    <property type="entry name" value="CHROMOBOX PROTEIN"/>
    <property type="match status" value="1"/>
</dbReference>
<dbReference type="GO" id="GO:0005694">
    <property type="term" value="C:chromosome"/>
    <property type="evidence" value="ECO:0007669"/>
    <property type="project" value="UniProtKB-ARBA"/>
</dbReference>
<dbReference type="PROSITE" id="PS00598">
    <property type="entry name" value="CHROMO_1"/>
    <property type="match status" value="2"/>
</dbReference>
<evidence type="ECO:0000313" key="5">
    <source>
        <dbReference type="Proteomes" id="UP000515158"/>
    </source>
</evidence>
<gene>
    <name evidence="6" type="primary">LOC117650346</name>
</gene>
<dbReference type="InterPro" id="IPR023780">
    <property type="entry name" value="Chromo_domain"/>
</dbReference>
<dbReference type="RefSeq" id="XP_034249600.1">
    <property type="nucleotide sequence ID" value="XM_034393709.1"/>
</dbReference>
<protein>
    <submittedName>
        <fullName evidence="6">Chromobox protein homolog 5 isoform X1</fullName>
    </submittedName>
</protein>